<keyword evidence="3" id="KW-1003">Cell membrane</keyword>
<dbReference type="InterPro" id="IPR011701">
    <property type="entry name" value="MFS"/>
</dbReference>
<dbReference type="PANTHER" id="PTHR23513">
    <property type="entry name" value="INTEGRAL MEMBRANE EFFLUX PROTEIN-RELATED"/>
    <property type="match status" value="1"/>
</dbReference>
<dbReference type="InterPro" id="IPR020846">
    <property type="entry name" value="MFS_dom"/>
</dbReference>
<evidence type="ECO:0000256" key="2">
    <source>
        <dbReference type="ARBA" id="ARBA00022448"/>
    </source>
</evidence>
<reference evidence="11 12" key="1">
    <citation type="submission" date="2020-08" db="EMBL/GenBank/DDBJ databases">
        <title>Genomic Encyclopedia of Type Strains, Phase IV (KMG-IV): sequencing the most valuable type-strain genomes for metagenomic binning, comparative biology and taxonomic classification.</title>
        <authorList>
            <person name="Goeker M."/>
        </authorList>
    </citation>
    <scope>NUCLEOTIDE SEQUENCE [LARGE SCALE GENOMIC DNA]</scope>
    <source>
        <strain evidence="11 12">DSM 29050</strain>
    </source>
</reference>
<dbReference type="InterPro" id="IPR036259">
    <property type="entry name" value="MFS_trans_sf"/>
</dbReference>
<evidence type="ECO:0000256" key="4">
    <source>
        <dbReference type="ARBA" id="ARBA00022692"/>
    </source>
</evidence>
<protein>
    <recommendedName>
        <fullName evidence="8">Multidrug efflux pump Tap</fullName>
    </recommendedName>
</protein>
<gene>
    <name evidence="11" type="ORF">GGR91_000851</name>
</gene>
<keyword evidence="5 9" id="KW-1133">Transmembrane helix</keyword>
<dbReference type="GO" id="GO:0005886">
    <property type="term" value="C:plasma membrane"/>
    <property type="evidence" value="ECO:0007669"/>
    <property type="project" value="UniProtKB-SubCell"/>
</dbReference>
<feature type="domain" description="Major facilitator superfamily (MFS) profile" evidence="10">
    <location>
        <begin position="18"/>
        <end position="428"/>
    </location>
</feature>
<dbReference type="Pfam" id="PF07690">
    <property type="entry name" value="MFS_1"/>
    <property type="match status" value="1"/>
</dbReference>
<feature type="transmembrane region" description="Helical" evidence="9">
    <location>
        <begin position="231"/>
        <end position="252"/>
    </location>
</feature>
<name>A0A840AWC2_9SPHN</name>
<proteinExistence type="inferred from homology"/>
<comment type="subcellular location">
    <subcellularLocation>
        <location evidence="1">Cell membrane</location>
        <topology evidence="1">Multi-pass membrane protein</topology>
    </subcellularLocation>
</comment>
<feature type="transmembrane region" description="Helical" evidence="9">
    <location>
        <begin position="298"/>
        <end position="316"/>
    </location>
</feature>
<evidence type="ECO:0000256" key="8">
    <source>
        <dbReference type="ARBA" id="ARBA00040914"/>
    </source>
</evidence>
<dbReference type="CDD" id="cd06173">
    <property type="entry name" value="MFS_MefA_like"/>
    <property type="match status" value="1"/>
</dbReference>
<dbReference type="RefSeq" id="WP_183940374.1">
    <property type="nucleotide sequence ID" value="NZ_BAABBG010000001.1"/>
</dbReference>
<evidence type="ECO:0000259" key="10">
    <source>
        <dbReference type="PROSITE" id="PS50850"/>
    </source>
</evidence>
<dbReference type="SUPFAM" id="SSF103473">
    <property type="entry name" value="MFS general substrate transporter"/>
    <property type="match status" value="1"/>
</dbReference>
<evidence type="ECO:0000256" key="6">
    <source>
        <dbReference type="ARBA" id="ARBA00023136"/>
    </source>
</evidence>
<dbReference type="Gene3D" id="1.20.1250.20">
    <property type="entry name" value="MFS general substrate transporter like domains"/>
    <property type="match status" value="1"/>
</dbReference>
<keyword evidence="4 9" id="KW-0812">Transmembrane</keyword>
<dbReference type="GO" id="GO:0022857">
    <property type="term" value="F:transmembrane transporter activity"/>
    <property type="evidence" value="ECO:0007669"/>
    <property type="project" value="InterPro"/>
</dbReference>
<feature type="transmembrane region" description="Helical" evidence="9">
    <location>
        <begin position="62"/>
        <end position="81"/>
    </location>
</feature>
<dbReference type="PANTHER" id="PTHR23513:SF9">
    <property type="entry name" value="ENTEROBACTIN EXPORTER ENTS"/>
    <property type="match status" value="1"/>
</dbReference>
<dbReference type="PROSITE" id="PS50850">
    <property type="entry name" value="MFS"/>
    <property type="match status" value="1"/>
</dbReference>
<evidence type="ECO:0000256" key="5">
    <source>
        <dbReference type="ARBA" id="ARBA00022989"/>
    </source>
</evidence>
<evidence type="ECO:0000256" key="7">
    <source>
        <dbReference type="ARBA" id="ARBA00038075"/>
    </source>
</evidence>
<feature type="transmembrane region" description="Helical" evidence="9">
    <location>
        <begin position="272"/>
        <end position="291"/>
    </location>
</feature>
<sequence length="442" mass="46908">MSDTPPNIHPLSIADFRYYWLARFMAVLATMGMVVVIGYQAYDIARSDYGMSIREASLQLGLLGLVQFVPLALLTPVAGWAADRWERRTVARLANSIDMMVALALGWFTYVDGLTLPLLFLFAALHGVARVFVGPSMSAIAPNIVPPPALPRAIALSSIAWQVGSVFGPAAGGLMFAESASLPYWVSAGLMLAATISLSCVKPVHPPRMERKIHPIRQMIDGLRYTWSERFLLGAITLDLFAVLLAGATAMLPVYARDILMVGPDGLGQLRAAPAVGASVVALMLAIWPLRHNVGAKMLWAVVVFGVATIGFGLSHEIGSHVFGDARIGFLNMGAGMAVALISLIILGASDMLSVYVRSSLVQLNTPDEMRGRVSSVSGLAISASNELGELQSGVAAAALGPVGAVVFGGVGAILVTGIWARLFPELKNARTFEPQYRGSNP</sequence>
<feature type="transmembrane region" description="Helical" evidence="9">
    <location>
        <begin position="395"/>
        <end position="421"/>
    </location>
</feature>
<evidence type="ECO:0000256" key="3">
    <source>
        <dbReference type="ARBA" id="ARBA00022475"/>
    </source>
</evidence>
<evidence type="ECO:0000256" key="9">
    <source>
        <dbReference type="SAM" id="Phobius"/>
    </source>
</evidence>
<feature type="transmembrane region" description="Helical" evidence="9">
    <location>
        <begin position="328"/>
        <end position="349"/>
    </location>
</feature>
<feature type="transmembrane region" description="Helical" evidence="9">
    <location>
        <begin position="182"/>
        <end position="201"/>
    </location>
</feature>
<evidence type="ECO:0000313" key="11">
    <source>
        <dbReference type="EMBL" id="MBB3942629.1"/>
    </source>
</evidence>
<keyword evidence="6 9" id="KW-0472">Membrane</keyword>
<evidence type="ECO:0000256" key="1">
    <source>
        <dbReference type="ARBA" id="ARBA00004651"/>
    </source>
</evidence>
<comment type="caution">
    <text evidence="11">The sequence shown here is derived from an EMBL/GenBank/DDBJ whole genome shotgun (WGS) entry which is preliminary data.</text>
</comment>
<keyword evidence="12" id="KW-1185">Reference proteome</keyword>
<evidence type="ECO:0000313" key="12">
    <source>
        <dbReference type="Proteomes" id="UP000581447"/>
    </source>
</evidence>
<dbReference type="Proteomes" id="UP000581447">
    <property type="component" value="Unassembled WGS sequence"/>
</dbReference>
<dbReference type="EMBL" id="JACIEA010000001">
    <property type="protein sequence ID" value="MBB3942629.1"/>
    <property type="molecule type" value="Genomic_DNA"/>
</dbReference>
<feature type="transmembrane region" description="Helical" evidence="9">
    <location>
        <begin position="20"/>
        <end position="42"/>
    </location>
</feature>
<comment type="similarity">
    <text evidence="7">Belongs to the major facilitator superfamily. Drug:H(+) antiporter-3 (DHA3) (TC 2.A.1.21) family.</text>
</comment>
<dbReference type="AlphaFoldDB" id="A0A840AWC2"/>
<organism evidence="11 12">
    <name type="scientific">Sphingorhabdus rigui</name>
    <dbReference type="NCBI Taxonomy" id="1282858"/>
    <lineage>
        <taxon>Bacteria</taxon>
        <taxon>Pseudomonadati</taxon>
        <taxon>Pseudomonadota</taxon>
        <taxon>Alphaproteobacteria</taxon>
        <taxon>Sphingomonadales</taxon>
        <taxon>Sphingomonadaceae</taxon>
        <taxon>Sphingorhabdus</taxon>
    </lineage>
</organism>
<keyword evidence="2" id="KW-0813">Transport</keyword>
<accession>A0A840AWC2</accession>